<dbReference type="PANTHER" id="PTHR30106:SF2">
    <property type="entry name" value="UPF0324 INNER MEMBRANE PROTEIN YEIH"/>
    <property type="match status" value="1"/>
</dbReference>
<name>Q2N8A9_ERYLH</name>
<comment type="subcellular location">
    <subcellularLocation>
        <location evidence="1">Cell membrane</location>
        <topology evidence="1">Multi-pass membrane protein</topology>
    </subcellularLocation>
</comment>
<dbReference type="Pfam" id="PF03601">
    <property type="entry name" value="Cons_hypoth698"/>
    <property type="match status" value="1"/>
</dbReference>
<feature type="transmembrane region" description="Helical" evidence="7">
    <location>
        <begin position="307"/>
        <end position="326"/>
    </location>
</feature>
<feature type="transmembrane region" description="Helical" evidence="7">
    <location>
        <begin position="206"/>
        <end position="226"/>
    </location>
</feature>
<gene>
    <name evidence="8" type="ordered locus">ELI_09950</name>
</gene>
<evidence type="ECO:0000256" key="3">
    <source>
        <dbReference type="ARBA" id="ARBA00022475"/>
    </source>
</evidence>
<evidence type="ECO:0000313" key="8">
    <source>
        <dbReference type="EMBL" id="ABC64082.1"/>
    </source>
</evidence>
<keyword evidence="6 7" id="KW-0472">Membrane</keyword>
<comment type="similarity">
    <text evidence="2">Belongs to the UPF0324 family.</text>
</comment>
<feature type="transmembrane region" description="Helical" evidence="7">
    <location>
        <begin position="333"/>
        <end position="353"/>
    </location>
</feature>
<evidence type="ECO:0000256" key="6">
    <source>
        <dbReference type="ARBA" id="ARBA00023136"/>
    </source>
</evidence>
<dbReference type="Proteomes" id="UP000008808">
    <property type="component" value="Chromosome"/>
</dbReference>
<feature type="transmembrane region" description="Helical" evidence="7">
    <location>
        <begin position="238"/>
        <end position="255"/>
    </location>
</feature>
<feature type="transmembrane region" description="Helical" evidence="7">
    <location>
        <begin position="107"/>
        <end position="129"/>
    </location>
</feature>
<keyword evidence="9" id="KW-1185">Reference proteome</keyword>
<reference evidence="9" key="1">
    <citation type="journal article" date="2009" name="J. Bacteriol.">
        <title>Complete genome sequence of Erythrobacter litoralis HTCC2594.</title>
        <authorList>
            <person name="Oh H.M."/>
            <person name="Giovannoni S.J."/>
            <person name="Ferriera S."/>
            <person name="Johnson J."/>
            <person name="Cho J.C."/>
        </authorList>
    </citation>
    <scope>NUCLEOTIDE SEQUENCE [LARGE SCALE GENOMIC DNA]</scope>
    <source>
        <strain evidence="9">HTCC2594</strain>
    </source>
</reference>
<dbReference type="STRING" id="314225.ELI_09950"/>
<dbReference type="RefSeq" id="WP_011414910.1">
    <property type="nucleotide sequence ID" value="NC_007722.1"/>
</dbReference>
<feature type="transmembrane region" description="Helical" evidence="7">
    <location>
        <begin position="174"/>
        <end position="199"/>
    </location>
</feature>
<evidence type="ECO:0000256" key="1">
    <source>
        <dbReference type="ARBA" id="ARBA00004651"/>
    </source>
</evidence>
<dbReference type="InterPro" id="IPR018383">
    <property type="entry name" value="UPF0324_pro"/>
</dbReference>
<dbReference type="eggNOG" id="COG2855">
    <property type="taxonomic scope" value="Bacteria"/>
</dbReference>
<dbReference type="PANTHER" id="PTHR30106">
    <property type="entry name" value="INNER MEMBRANE PROTEIN YEIH-RELATED"/>
    <property type="match status" value="1"/>
</dbReference>
<keyword evidence="5 7" id="KW-1133">Transmembrane helix</keyword>
<keyword evidence="3" id="KW-1003">Cell membrane</keyword>
<feature type="transmembrane region" description="Helical" evidence="7">
    <location>
        <begin position="28"/>
        <end position="46"/>
    </location>
</feature>
<evidence type="ECO:0000256" key="2">
    <source>
        <dbReference type="ARBA" id="ARBA00007977"/>
    </source>
</evidence>
<feature type="transmembrane region" description="Helical" evidence="7">
    <location>
        <begin position="141"/>
        <end position="162"/>
    </location>
</feature>
<accession>Q2N8A9</accession>
<evidence type="ECO:0000256" key="7">
    <source>
        <dbReference type="SAM" id="Phobius"/>
    </source>
</evidence>
<organism evidence="8 9">
    <name type="scientific">Erythrobacter litoralis (strain HTCC2594)</name>
    <dbReference type="NCBI Taxonomy" id="314225"/>
    <lineage>
        <taxon>Bacteria</taxon>
        <taxon>Pseudomonadati</taxon>
        <taxon>Pseudomonadota</taxon>
        <taxon>Alphaproteobacteria</taxon>
        <taxon>Sphingomonadales</taxon>
        <taxon>Erythrobacteraceae</taxon>
        <taxon>Erythrobacter/Porphyrobacter group</taxon>
        <taxon>Erythrobacter</taxon>
    </lineage>
</organism>
<evidence type="ECO:0000313" key="9">
    <source>
        <dbReference type="Proteomes" id="UP000008808"/>
    </source>
</evidence>
<keyword evidence="4 7" id="KW-0812">Transmembrane</keyword>
<feature type="transmembrane region" description="Helical" evidence="7">
    <location>
        <begin position="52"/>
        <end position="70"/>
    </location>
</feature>
<sequence length="354" mass="36385">MSKGPDSYYMADLFGELQLADSPPQRSLASYLPGLGLVLVASLAALWLSEHYGPPAVLMGLLIGFALSFTNSDRRLQPGLDFASQTLLRIGIVLIGLRITFGEIAGLGFVPFATLLGIMAVVIAAGLLAARLLRQDMMFGLLAGGATAICGASAALALWSIIGEKRISSEQFTIVLLGTTIASATAMTFYPAIASLLGLTDTQAGFLIGASIHDVAQAIGGGFAYSEGAGEVATVVKLSRVAMLVPVLVLVSIALGRSRDTNSGARSLSFSQALPWFIVGFVMLVALGSLVALPPAVTAAASDAARLLLLFAVTAAAIKSNLAGLLAHNMRSFGPVIVTTLTAFVAALAAAHLL</sequence>
<protein>
    <submittedName>
        <fullName evidence="8">Membrane protein, putative</fullName>
    </submittedName>
</protein>
<dbReference type="HOGENOM" id="CLU_033541_0_1_5"/>
<dbReference type="GO" id="GO:0005886">
    <property type="term" value="C:plasma membrane"/>
    <property type="evidence" value="ECO:0007669"/>
    <property type="project" value="UniProtKB-SubCell"/>
</dbReference>
<dbReference type="KEGG" id="eli:ELI_09950"/>
<evidence type="ECO:0000256" key="4">
    <source>
        <dbReference type="ARBA" id="ARBA00022692"/>
    </source>
</evidence>
<dbReference type="AlphaFoldDB" id="Q2N8A9"/>
<feature type="transmembrane region" description="Helical" evidence="7">
    <location>
        <begin position="276"/>
        <end position="301"/>
    </location>
</feature>
<dbReference type="EMBL" id="CP000157">
    <property type="protein sequence ID" value="ABC64082.1"/>
    <property type="molecule type" value="Genomic_DNA"/>
</dbReference>
<proteinExistence type="inferred from homology"/>
<evidence type="ECO:0000256" key="5">
    <source>
        <dbReference type="ARBA" id="ARBA00022989"/>
    </source>
</evidence>